<name>A0A511HJ33_9BACT</name>
<evidence type="ECO:0000313" key="1">
    <source>
        <dbReference type="EMBL" id="GEL72549.1"/>
    </source>
</evidence>
<evidence type="ECO:0000313" key="2">
    <source>
        <dbReference type="Proteomes" id="UP000321224"/>
    </source>
</evidence>
<organism evidence="1 2">
    <name type="scientific">Myxococcus virescens</name>
    <dbReference type="NCBI Taxonomy" id="83456"/>
    <lineage>
        <taxon>Bacteria</taxon>
        <taxon>Pseudomonadati</taxon>
        <taxon>Myxococcota</taxon>
        <taxon>Myxococcia</taxon>
        <taxon>Myxococcales</taxon>
        <taxon>Cystobacterineae</taxon>
        <taxon>Myxococcaceae</taxon>
        <taxon>Myxococcus</taxon>
    </lineage>
</organism>
<reference evidence="1 2" key="1">
    <citation type="submission" date="2019-07" db="EMBL/GenBank/DDBJ databases">
        <title>Whole genome shotgun sequence of Myxococcus virescens NBRC 100334.</title>
        <authorList>
            <person name="Hosoyama A."/>
            <person name="Uohara A."/>
            <person name="Ohji S."/>
            <person name="Ichikawa N."/>
        </authorList>
    </citation>
    <scope>NUCLEOTIDE SEQUENCE [LARGE SCALE GENOMIC DNA]</scope>
    <source>
        <strain evidence="1 2">NBRC 100334</strain>
    </source>
</reference>
<sequence>MRHLTQQLQGLQAFLHAPDRLLQRDQLRIEFAPEDFAKSIRNGHCSGEYTGPRETGVKTCAWLAPIVDRRAKPYIP</sequence>
<dbReference type="Proteomes" id="UP000321224">
    <property type="component" value="Unassembled WGS sequence"/>
</dbReference>
<dbReference type="AlphaFoldDB" id="A0A511HJ33"/>
<dbReference type="EMBL" id="BJVY01000025">
    <property type="protein sequence ID" value="GEL72549.1"/>
    <property type="molecule type" value="Genomic_DNA"/>
</dbReference>
<gene>
    <name evidence="1" type="ORF">MVI01_43330</name>
</gene>
<protein>
    <submittedName>
        <fullName evidence="1">Uncharacterized protein</fullName>
    </submittedName>
</protein>
<comment type="caution">
    <text evidence="1">The sequence shown here is derived from an EMBL/GenBank/DDBJ whole genome shotgun (WGS) entry which is preliminary data.</text>
</comment>
<proteinExistence type="predicted"/>
<accession>A0A511HJ33</accession>